<name>A0ABS6AKA5_9RHOB</name>
<gene>
    <name evidence="1" type="ORF">KNW02_12485</name>
</gene>
<comment type="caution">
    <text evidence="1">The sequence shown here is derived from an EMBL/GenBank/DDBJ whole genome shotgun (WGS) entry which is preliminary data.</text>
</comment>
<dbReference type="EMBL" id="JAHKNG010000021">
    <property type="protein sequence ID" value="MBU3030934.1"/>
    <property type="molecule type" value="Genomic_DNA"/>
</dbReference>
<sequence>MIRAHMATFPPRAGILMQTVATILPQVDRLCICLNQYARIPDALRDDPRIEAMIPADDLLDAGKFAFTPGDDDMVFTIDDDILYPSDYVAHTLQAFDDLDPARDVAGYLGHAWVMKPKKGRPGWRNYMIQKRVPQIFKVDVLGTGTACQLGRNLPRLKDISTAAGFVDLRHARLHGRAGRSLWVLPRGDDYLRPNLPDELAGTSLFETVNRQLRPDMMREQKLLMQERSPHSGLKLDLVRKREGG</sequence>
<keyword evidence="2" id="KW-1185">Reference proteome</keyword>
<protein>
    <recommendedName>
        <fullName evidence="3">Glycosyl transferase family 2</fullName>
    </recommendedName>
</protein>
<dbReference type="RefSeq" id="WP_216033608.1">
    <property type="nucleotide sequence ID" value="NZ_JAHKNG010000021.1"/>
</dbReference>
<reference evidence="1" key="1">
    <citation type="submission" date="2021-06" db="EMBL/GenBank/DDBJ databases">
        <title>Paracoccus bacterium XHP0099 sp. nov., isolated from the surface waters of the Yellow Sea.</title>
        <authorList>
            <person name="Xue H."/>
            <person name="Zhang D."/>
        </authorList>
    </citation>
    <scope>NUCLEOTIDE SEQUENCE</scope>
    <source>
        <strain evidence="1">XHP0099</strain>
    </source>
</reference>
<dbReference type="Proteomes" id="UP001166191">
    <property type="component" value="Unassembled WGS sequence"/>
</dbReference>
<accession>A0ABS6AKA5</accession>
<evidence type="ECO:0008006" key="3">
    <source>
        <dbReference type="Google" id="ProtNLM"/>
    </source>
</evidence>
<organism evidence="1 2">
    <name type="scientific">Paracoccus marinaquae</name>
    <dbReference type="NCBI Taxonomy" id="2841926"/>
    <lineage>
        <taxon>Bacteria</taxon>
        <taxon>Pseudomonadati</taxon>
        <taxon>Pseudomonadota</taxon>
        <taxon>Alphaproteobacteria</taxon>
        <taxon>Rhodobacterales</taxon>
        <taxon>Paracoccaceae</taxon>
        <taxon>Paracoccus</taxon>
    </lineage>
</organism>
<proteinExistence type="predicted"/>
<evidence type="ECO:0000313" key="1">
    <source>
        <dbReference type="EMBL" id="MBU3030934.1"/>
    </source>
</evidence>
<evidence type="ECO:0000313" key="2">
    <source>
        <dbReference type="Proteomes" id="UP001166191"/>
    </source>
</evidence>